<accession>A0A7H0GKU5</accession>
<reference evidence="1 2" key="1">
    <citation type="submission" date="2020-08" db="EMBL/GenBank/DDBJ databases">
        <title>Genome sequence of Diaphorobacter aerolatus KACC 16536T.</title>
        <authorList>
            <person name="Hyun D.-W."/>
            <person name="Bae J.-W."/>
        </authorList>
    </citation>
    <scope>NUCLEOTIDE SEQUENCE [LARGE SCALE GENOMIC DNA]</scope>
    <source>
        <strain evidence="1 2">KACC 16536</strain>
    </source>
</reference>
<dbReference type="RefSeq" id="WP_187724503.1">
    <property type="nucleotide sequence ID" value="NZ_CP060783.1"/>
</dbReference>
<dbReference type="EMBL" id="CP060783">
    <property type="protein sequence ID" value="QNP48911.1"/>
    <property type="molecule type" value="Genomic_DNA"/>
</dbReference>
<dbReference type="KEGG" id="daer:H9K75_01530"/>
<gene>
    <name evidence="1" type="ORF">H9K75_01530</name>
</gene>
<keyword evidence="2" id="KW-1185">Reference proteome</keyword>
<evidence type="ECO:0000313" key="2">
    <source>
        <dbReference type="Proteomes" id="UP000516028"/>
    </source>
</evidence>
<name>A0A7H0GKU5_9BURK</name>
<dbReference type="AlphaFoldDB" id="A0A7H0GKU5"/>
<evidence type="ECO:0000313" key="1">
    <source>
        <dbReference type="EMBL" id="QNP48911.1"/>
    </source>
</evidence>
<proteinExistence type="predicted"/>
<protein>
    <submittedName>
        <fullName evidence="1">Uncharacterized protein</fullName>
    </submittedName>
</protein>
<sequence length="102" mass="11632">MTEFENKAHAFIVLNVFEQMLELGRIIHNLSMAARDTYEIGSGGVTNPGKLRRINEVIQRISSLQLSVASDNKEDLDSFIQSSFEMLELEIEDLKIPGKFFR</sequence>
<dbReference type="Proteomes" id="UP000516028">
    <property type="component" value="Chromosome"/>
</dbReference>
<organism evidence="1 2">
    <name type="scientific">Diaphorobacter aerolatus</name>
    <dbReference type="NCBI Taxonomy" id="1288495"/>
    <lineage>
        <taxon>Bacteria</taxon>
        <taxon>Pseudomonadati</taxon>
        <taxon>Pseudomonadota</taxon>
        <taxon>Betaproteobacteria</taxon>
        <taxon>Burkholderiales</taxon>
        <taxon>Comamonadaceae</taxon>
        <taxon>Diaphorobacter</taxon>
    </lineage>
</organism>